<keyword evidence="7" id="KW-0732">Signal</keyword>
<feature type="domain" description="Major facilitator superfamily (MFS) profile" evidence="8">
    <location>
        <begin position="1"/>
        <end position="487"/>
    </location>
</feature>
<keyword evidence="2" id="KW-0813">Transport</keyword>
<dbReference type="InterPro" id="IPR011701">
    <property type="entry name" value="MFS"/>
</dbReference>
<dbReference type="EMBL" id="JAFIMR010000006">
    <property type="protein sequence ID" value="KAI1877339.1"/>
    <property type="molecule type" value="Genomic_DNA"/>
</dbReference>
<feature type="transmembrane region" description="Helical" evidence="6">
    <location>
        <begin position="225"/>
        <end position="245"/>
    </location>
</feature>
<dbReference type="InterPro" id="IPR036259">
    <property type="entry name" value="MFS_trans_sf"/>
</dbReference>
<evidence type="ECO:0000256" key="7">
    <source>
        <dbReference type="SAM" id="SignalP"/>
    </source>
</evidence>
<evidence type="ECO:0000313" key="9">
    <source>
        <dbReference type="EMBL" id="KAI1877339.1"/>
    </source>
</evidence>
<feature type="transmembrane region" description="Helical" evidence="6">
    <location>
        <begin position="387"/>
        <end position="408"/>
    </location>
</feature>
<organism evidence="9 10">
    <name type="scientific">Neoarthrinium moseri</name>
    <dbReference type="NCBI Taxonomy" id="1658444"/>
    <lineage>
        <taxon>Eukaryota</taxon>
        <taxon>Fungi</taxon>
        <taxon>Dikarya</taxon>
        <taxon>Ascomycota</taxon>
        <taxon>Pezizomycotina</taxon>
        <taxon>Sordariomycetes</taxon>
        <taxon>Xylariomycetidae</taxon>
        <taxon>Amphisphaeriales</taxon>
        <taxon>Apiosporaceae</taxon>
        <taxon>Neoarthrinium</taxon>
    </lineage>
</organism>
<evidence type="ECO:0000256" key="1">
    <source>
        <dbReference type="ARBA" id="ARBA00004141"/>
    </source>
</evidence>
<feature type="transmembrane region" description="Helical" evidence="6">
    <location>
        <begin position="462"/>
        <end position="482"/>
    </location>
</feature>
<proteinExistence type="predicted"/>
<evidence type="ECO:0000259" key="8">
    <source>
        <dbReference type="PROSITE" id="PS50850"/>
    </source>
</evidence>
<feature type="chain" id="PRO_5040310280" description="Major facilitator superfamily (MFS) profile domain-containing protein" evidence="7">
    <location>
        <begin position="22"/>
        <end position="505"/>
    </location>
</feature>
<feature type="transmembrane region" description="Helical" evidence="6">
    <location>
        <begin position="123"/>
        <end position="142"/>
    </location>
</feature>
<evidence type="ECO:0000256" key="2">
    <source>
        <dbReference type="ARBA" id="ARBA00022448"/>
    </source>
</evidence>
<feature type="transmembrane region" description="Helical" evidence="6">
    <location>
        <begin position="154"/>
        <end position="173"/>
    </location>
</feature>
<reference evidence="9" key="1">
    <citation type="submission" date="2021-03" db="EMBL/GenBank/DDBJ databases">
        <title>Revisited historic fungal species revealed as producer of novel bioactive compounds through whole genome sequencing and comparative genomics.</title>
        <authorList>
            <person name="Vignolle G.A."/>
            <person name="Hochenegger N."/>
            <person name="Mach R.L."/>
            <person name="Mach-Aigner A.R."/>
            <person name="Javad Rahimi M."/>
            <person name="Salim K.A."/>
            <person name="Chan C.M."/>
            <person name="Lim L.B.L."/>
            <person name="Cai F."/>
            <person name="Druzhinina I.S."/>
            <person name="U'Ren J.M."/>
            <person name="Derntl C."/>
        </authorList>
    </citation>
    <scope>NUCLEOTIDE SEQUENCE</scope>
    <source>
        <strain evidence="9">TUCIM 5799</strain>
    </source>
</reference>
<dbReference type="Proteomes" id="UP000829685">
    <property type="component" value="Unassembled WGS sequence"/>
</dbReference>
<evidence type="ECO:0000256" key="5">
    <source>
        <dbReference type="ARBA" id="ARBA00023136"/>
    </source>
</evidence>
<dbReference type="GO" id="GO:0022857">
    <property type="term" value="F:transmembrane transporter activity"/>
    <property type="evidence" value="ECO:0007669"/>
    <property type="project" value="InterPro"/>
</dbReference>
<keyword evidence="4 6" id="KW-1133">Transmembrane helix</keyword>
<feature type="transmembrane region" description="Helical" evidence="6">
    <location>
        <begin position="35"/>
        <end position="57"/>
    </location>
</feature>
<dbReference type="Gene3D" id="1.20.1250.20">
    <property type="entry name" value="MFS general substrate transporter like domains"/>
    <property type="match status" value="2"/>
</dbReference>
<feature type="transmembrane region" description="Helical" evidence="6">
    <location>
        <begin position="64"/>
        <end position="84"/>
    </location>
</feature>
<evidence type="ECO:0000256" key="3">
    <source>
        <dbReference type="ARBA" id="ARBA00022692"/>
    </source>
</evidence>
<comment type="subcellular location">
    <subcellularLocation>
        <location evidence="1">Membrane</location>
        <topology evidence="1">Multi-pass membrane protein</topology>
    </subcellularLocation>
</comment>
<feature type="transmembrane region" description="Helical" evidence="6">
    <location>
        <begin position="194"/>
        <end position="213"/>
    </location>
</feature>
<keyword evidence="5 6" id="KW-0472">Membrane</keyword>
<feature type="signal peptide" evidence="7">
    <location>
        <begin position="1"/>
        <end position="21"/>
    </location>
</feature>
<dbReference type="PANTHER" id="PTHR23501">
    <property type="entry name" value="MAJOR FACILITATOR SUPERFAMILY"/>
    <property type="match status" value="1"/>
</dbReference>
<dbReference type="PROSITE" id="PS50850">
    <property type="entry name" value="MFS"/>
    <property type="match status" value="1"/>
</dbReference>
<dbReference type="PANTHER" id="PTHR23501:SF153">
    <property type="entry name" value="AFLATOXIN EFFLUX PUMP, PUTATIVE-RELATED"/>
    <property type="match status" value="1"/>
</dbReference>
<dbReference type="GO" id="GO:0005886">
    <property type="term" value="C:plasma membrane"/>
    <property type="evidence" value="ECO:0007669"/>
    <property type="project" value="TreeGrafter"/>
</dbReference>
<feature type="transmembrane region" description="Helical" evidence="6">
    <location>
        <begin position="302"/>
        <end position="323"/>
    </location>
</feature>
<feature type="transmembrane region" description="Helical" evidence="6">
    <location>
        <begin position="90"/>
        <end position="111"/>
    </location>
</feature>
<keyword evidence="10" id="KW-1185">Reference proteome</keyword>
<dbReference type="FunFam" id="1.20.1250.20:FF:000196">
    <property type="entry name" value="MFS toxin efflux pump (AflT)"/>
    <property type="match status" value="1"/>
</dbReference>
<gene>
    <name evidence="9" type="ORF">JX265_003347</name>
</gene>
<evidence type="ECO:0000313" key="10">
    <source>
        <dbReference type="Proteomes" id="UP000829685"/>
    </source>
</evidence>
<sequence>MAAVWLAFFLVALERTIIGTAIPAISQEFKSFGDIAWYEAGFLLPLCVLQLPFGLVLKYYPTKWVLLLHVAIFEIGSIVCATAPSSNALIVGRVITGIGGAGIGPGSFLLITYLVPLSSRPKYLGALGSVFGISSAIGPVLGGYLTSITWRWCFWINVPAGGLSLVLLVFLAPRTPPPDKRADSWLKKIKQLDPLGSFLVSPSIISLLFALQWGGMRYAWGDRRIVALFVIFGVFGLTFIASQAWRKEKATVPPRIFLNRTILFGSFACLGLGSALVILTFYLPIWFQVIQGKSPQSSGLSLLPLLLSIVFAIIGCGIMTSIIGYYTPPIVIGSGILIIGCSLITLWGPDTGPGTWIGFQIITGVGLGLGLQQPIVAAQAVLSENDVAIGLSLLNFVNFLGGTIFVTISQTLLQTQLVRELGGLIPNLDASTLGNGGATSLRSSVPPDMLYVVLDKYNNSMRSIWCLAGALAGVGFLGSLGMEWKSVKVKKAPTDGNEDTGMESV</sequence>
<keyword evidence="3 6" id="KW-0812">Transmembrane</keyword>
<feature type="transmembrane region" description="Helical" evidence="6">
    <location>
        <begin position="330"/>
        <end position="348"/>
    </location>
</feature>
<feature type="transmembrane region" description="Helical" evidence="6">
    <location>
        <begin position="354"/>
        <end position="375"/>
    </location>
</feature>
<dbReference type="SUPFAM" id="SSF103473">
    <property type="entry name" value="MFS general substrate transporter"/>
    <property type="match status" value="1"/>
</dbReference>
<evidence type="ECO:0000256" key="6">
    <source>
        <dbReference type="SAM" id="Phobius"/>
    </source>
</evidence>
<accession>A0A9Q0ATE8</accession>
<protein>
    <recommendedName>
        <fullName evidence="8">Major facilitator superfamily (MFS) profile domain-containing protein</fullName>
    </recommendedName>
</protein>
<dbReference type="InterPro" id="IPR020846">
    <property type="entry name" value="MFS_dom"/>
</dbReference>
<dbReference type="Pfam" id="PF07690">
    <property type="entry name" value="MFS_1"/>
    <property type="match status" value="1"/>
</dbReference>
<dbReference type="AlphaFoldDB" id="A0A9Q0ATE8"/>
<feature type="transmembrane region" description="Helical" evidence="6">
    <location>
        <begin position="257"/>
        <end position="282"/>
    </location>
</feature>
<evidence type="ECO:0000256" key="4">
    <source>
        <dbReference type="ARBA" id="ARBA00022989"/>
    </source>
</evidence>
<name>A0A9Q0ATE8_9PEZI</name>
<comment type="caution">
    <text evidence="9">The sequence shown here is derived from an EMBL/GenBank/DDBJ whole genome shotgun (WGS) entry which is preliminary data.</text>
</comment>